<reference evidence="10" key="1">
    <citation type="submission" date="2021-01" db="EMBL/GenBank/DDBJ databases">
        <authorList>
            <person name="Corre E."/>
            <person name="Pelletier E."/>
            <person name="Niang G."/>
            <person name="Scheremetjew M."/>
            <person name="Finn R."/>
            <person name="Kale V."/>
            <person name="Holt S."/>
            <person name="Cochrane G."/>
            <person name="Meng A."/>
            <person name="Brown T."/>
            <person name="Cohen L."/>
        </authorList>
    </citation>
    <scope>NUCLEOTIDE SEQUENCE</scope>
    <source>
        <strain evidence="10">CCMP1897</strain>
    </source>
</reference>
<evidence type="ECO:0000256" key="8">
    <source>
        <dbReference type="SAM" id="SignalP"/>
    </source>
</evidence>
<evidence type="ECO:0000256" key="7">
    <source>
        <dbReference type="SAM" id="Phobius"/>
    </source>
</evidence>
<dbReference type="AlphaFoldDB" id="A0A7S3XE89"/>
<keyword evidence="6 7" id="KW-0472">Membrane</keyword>
<keyword evidence="5 7" id="KW-1133">Transmembrane helix</keyword>
<feature type="chain" id="PRO_5031479573" description="ShKT domain-containing protein" evidence="8">
    <location>
        <begin position="18"/>
        <end position="545"/>
    </location>
</feature>
<dbReference type="EMBL" id="HBIS01004855">
    <property type="protein sequence ID" value="CAE0610578.1"/>
    <property type="molecule type" value="Transcribed_RNA"/>
</dbReference>
<keyword evidence="2" id="KW-0328">Glycosyltransferase</keyword>
<dbReference type="PROSITE" id="PS51670">
    <property type="entry name" value="SHKT"/>
    <property type="match status" value="1"/>
</dbReference>
<evidence type="ECO:0000259" key="9">
    <source>
        <dbReference type="PROSITE" id="PS51670"/>
    </source>
</evidence>
<feature type="signal peptide" evidence="8">
    <location>
        <begin position="1"/>
        <end position="17"/>
    </location>
</feature>
<dbReference type="Gene3D" id="1.10.10.1940">
    <property type="match status" value="1"/>
</dbReference>
<evidence type="ECO:0000256" key="3">
    <source>
        <dbReference type="ARBA" id="ARBA00022679"/>
    </source>
</evidence>
<dbReference type="InterPro" id="IPR056508">
    <property type="entry name" value="HPAT-like"/>
</dbReference>
<keyword evidence="3" id="KW-0808">Transferase</keyword>
<dbReference type="Pfam" id="PF23452">
    <property type="entry name" value="HPAT"/>
    <property type="match status" value="1"/>
</dbReference>
<evidence type="ECO:0000313" key="10">
    <source>
        <dbReference type="EMBL" id="CAE0610578.1"/>
    </source>
</evidence>
<dbReference type="InterPro" id="IPR044845">
    <property type="entry name" value="HPAT/SRGT1-like"/>
</dbReference>
<gene>
    <name evidence="10" type="ORF">PSAL00342_LOCUS4413</name>
</gene>
<organism evidence="10">
    <name type="scientific">Picocystis salinarum</name>
    <dbReference type="NCBI Taxonomy" id="88271"/>
    <lineage>
        <taxon>Eukaryota</taxon>
        <taxon>Viridiplantae</taxon>
        <taxon>Chlorophyta</taxon>
        <taxon>Picocystophyceae</taxon>
        <taxon>Picocystales</taxon>
        <taxon>Picocystaceae</taxon>
        <taxon>Picocystis</taxon>
    </lineage>
</organism>
<evidence type="ECO:0000256" key="1">
    <source>
        <dbReference type="ARBA" id="ARBA00004167"/>
    </source>
</evidence>
<keyword evidence="4 7" id="KW-0812">Transmembrane</keyword>
<evidence type="ECO:0000256" key="2">
    <source>
        <dbReference type="ARBA" id="ARBA00022676"/>
    </source>
</evidence>
<dbReference type="PANTHER" id="PTHR31485:SF7">
    <property type="entry name" value="PEPTIDYL SERINE ALPHA-GALACTOSYLTRANSFERASE"/>
    <property type="match status" value="1"/>
</dbReference>
<sequence length="545" mass="62840">MALRWWLLAATSIAAQAKSNVHVVFSTECYDYFDWQSATLLDSARRVGLDAPITRLMACDDPNPSGLDIVEDTFVHPNYARNGNTGDYYAPHNKPKSLELWLEQTSTDAEYILILDTDMVFANNFDLDMFDVSRGKASSAKHEYLFGLRKSVHMNIKQTLKDPDDAEMVGGFYLMHKDDLRKVAPLWYNYSAIIRADPGNWPVEGKLDKTHADDPPWIAEMYGYSFACAELGIRHDIPERAILYPGYAAYFDPWPVFIHYALLHNVEDYAFDKHWFHKYEMLKCPGKLFPKPPAKEDLLLYPKLDRYAQRREDLSLYTLHSIYNSTRDLIARRCGSIAKAKKTPRDYYVCKQIERPESCVTSSKEEAHEFLRSLPEFEGRCIDRNNKCPEWAKRGECTKNISYMAQHCKASCNLCHDSNVVDYEERLSFMGRKRSFNRRIGPRDVWKLGKRSQRQGIISSSASMMDPGSPLHLLPQKTEGQEVSTRGLSSKVTNNIDDSTRRPVSTRMIRPYHIFGVLSFMMMGAFALIYWKLSERRTAVRRNST</sequence>
<feature type="domain" description="ShKT" evidence="9">
    <location>
        <begin position="381"/>
        <end position="415"/>
    </location>
</feature>
<protein>
    <recommendedName>
        <fullName evidence="9">ShKT domain-containing protein</fullName>
    </recommendedName>
</protein>
<comment type="subcellular location">
    <subcellularLocation>
        <location evidence="1">Membrane</location>
        <topology evidence="1">Single-pass membrane protein</topology>
    </subcellularLocation>
</comment>
<dbReference type="GO" id="GO:0016020">
    <property type="term" value="C:membrane"/>
    <property type="evidence" value="ECO:0007669"/>
    <property type="project" value="UniProtKB-SubCell"/>
</dbReference>
<accession>A0A7S3XE89</accession>
<proteinExistence type="predicted"/>
<dbReference type="PANTHER" id="PTHR31485">
    <property type="entry name" value="PEPTIDYL SERINE ALPHA-GALACTOSYLTRANSFERASE"/>
    <property type="match status" value="1"/>
</dbReference>
<dbReference type="SMART" id="SM00254">
    <property type="entry name" value="ShKT"/>
    <property type="match status" value="1"/>
</dbReference>
<dbReference type="GO" id="GO:0016757">
    <property type="term" value="F:glycosyltransferase activity"/>
    <property type="evidence" value="ECO:0007669"/>
    <property type="project" value="UniProtKB-KW"/>
</dbReference>
<dbReference type="Pfam" id="PF01549">
    <property type="entry name" value="ShK"/>
    <property type="match status" value="1"/>
</dbReference>
<feature type="transmembrane region" description="Helical" evidence="7">
    <location>
        <begin position="512"/>
        <end position="533"/>
    </location>
</feature>
<keyword evidence="8" id="KW-0732">Signal</keyword>
<evidence type="ECO:0000256" key="5">
    <source>
        <dbReference type="ARBA" id="ARBA00022989"/>
    </source>
</evidence>
<evidence type="ECO:0000256" key="6">
    <source>
        <dbReference type="ARBA" id="ARBA00023136"/>
    </source>
</evidence>
<dbReference type="InterPro" id="IPR003582">
    <property type="entry name" value="ShKT_dom"/>
</dbReference>
<evidence type="ECO:0000256" key="4">
    <source>
        <dbReference type="ARBA" id="ARBA00022692"/>
    </source>
</evidence>
<name>A0A7S3XE89_9CHLO</name>